<dbReference type="EMBL" id="FNHG01000001">
    <property type="protein sequence ID" value="SDL65837.1"/>
    <property type="molecule type" value="Genomic_DNA"/>
</dbReference>
<dbReference type="Gene3D" id="2.40.128.130">
    <property type="entry name" value="Autotransporter beta-domain"/>
    <property type="match status" value="1"/>
</dbReference>
<dbReference type="PANTHER" id="PTHR34677:SF3">
    <property type="entry name" value="BACTERIAL IG-LIKE DOMAIN-CONTAINING PROTEIN"/>
    <property type="match status" value="1"/>
</dbReference>
<organism evidence="2 3">
    <name type="scientific">Maricaulis salignorans</name>
    <dbReference type="NCBI Taxonomy" id="144026"/>
    <lineage>
        <taxon>Bacteria</taxon>
        <taxon>Pseudomonadati</taxon>
        <taxon>Pseudomonadota</taxon>
        <taxon>Alphaproteobacteria</taxon>
        <taxon>Maricaulales</taxon>
        <taxon>Maricaulaceae</taxon>
        <taxon>Maricaulis</taxon>
    </lineage>
</organism>
<dbReference type="OrthoDB" id="9773411at2"/>
<dbReference type="SMART" id="SM00869">
    <property type="entry name" value="Autotransporter"/>
    <property type="match status" value="1"/>
</dbReference>
<dbReference type="InterPro" id="IPR006315">
    <property type="entry name" value="OM_autotransptr_brl_dom"/>
</dbReference>
<evidence type="ECO:0000313" key="3">
    <source>
        <dbReference type="Proteomes" id="UP000199759"/>
    </source>
</evidence>
<protein>
    <submittedName>
        <fullName evidence="2">Autotransporter beta-domain-containing protein</fullName>
    </submittedName>
</protein>
<dbReference type="RefSeq" id="WP_091765460.1">
    <property type="nucleotide sequence ID" value="NZ_FNHG01000001.1"/>
</dbReference>
<dbReference type="GO" id="GO:0019867">
    <property type="term" value="C:outer membrane"/>
    <property type="evidence" value="ECO:0007669"/>
    <property type="project" value="InterPro"/>
</dbReference>
<dbReference type="SUPFAM" id="SSF103515">
    <property type="entry name" value="Autotransporter"/>
    <property type="match status" value="1"/>
</dbReference>
<dbReference type="Pfam" id="PF19078">
    <property type="entry name" value="Big_12"/>
    <property type="match status" value="6"/>
</dbReference>
<name>A0A1G9LVT1_9PROT</name>
<accession>A0A1G9LVT1</accession>
<reference evidence="2 3" key="1">
    <citation type="submission" date="2016-10" db="EMBL/GenBank/DDBJ databases">
        <authorList>
            <person name="de Groot N.N."/>
        </authorList>
    </citation>
    <scope>NUCLEOTIDE SEQUENCE [LARGE SCALE GENOMIC DNA]</scope>
    <source>
        <strain evidence="2 3">DSM 16077</strain>
    </source>
</reference>
<dbReference type="Pfam" id="PF19190">
    <property type="entry name" value="BACON_2"/>
    <property type="match status" value="1"/>
</dbReference>
<dbReference type="Proteomes" id="UP000199759">
    <property type="component" value="Unassembled WGS sequence"/>
</dbReference>
<dbReference type="PANTHER" id="PTHR34677">
    <property type="match status" value="1"/>
</dbReference>
<sequence length="1892" mass="195774">MIGFGSAAFGRLVRMCRGTGAKTAGLVTAMLAAALVAGAGLTPGAEASDPAPRLLSTGGPTYTNADSFTASLQFNANVRNVDPSDFEVIGSTATITGWTAVSASYYWAEVSGGDLADMNGEVWVRLKAGQDIESLTGVALTDLAAVSESPITIDNTVPECAFATTAAAPVTDVFTVTMTCTPQAGWSDIIVAFTQSDLVVGNAVVESFSFGGAYTASFTLRPSATGTVTVDLPAGSLYDDASNPNPAAPQFSIAADLSPPTILSIERADPLSETTNEDYLWWLVAFSKPVTGVDETDFSVTGSTATVLTAQSAGGNAWQVRIGGGDLAGLEGIVSLGVSASQDIEDTDGRALVDVTPSGANENYFDVSNTAPVLAHIRRVTSTSELTNATELTWDFQFSSISSGYSLPPEAFRVRNVNVGTIEVERYSVGFYVTASGGDLLTYEGGLYISIEGGPYPDEYGNNLGSYVATGTKETAYTLDRTAPVVEFIIDTDEVEETGQLTLIMLSSERLTGLELDEFIVGNGTASDLRTFGNGYVATITPAGDGLVTVDLAAGAATDIAGNGHAAPEQASYLYDFTPPSVTSVEFVTTGGSPTNSDTLTWAVSFSEQLDNVSEDDFRVAGTTATITSVTQSQPTVYVVEAAGGDLASLNGPVELELGYDSDATDAGGFWLETLAPSGGTDERIVTVDNLGPTPQLSLDDSSGYSSGDFVVNVTFDEVVTGFTAADLTLTNATAAILAQDGDSFSFTISPLAEGEVTIAIAAGVMTDIAGNDSLAGDETLSVAHDLSVPELVSIERAGPTEITDSDTLAWIVTFSEPVINLEESDFALDGTTASFYVRPYGSGGFAGPARAVAAETGPEAYRVVAYGGDLPSLNGVVTLSLLAGNDIADYSGQSLASLTPTGANETTYTLVNDVIAPTVVLSSAETGPVAGAFTLDIVFSESVSRLALQDIVVSNGTASDFSGTALPEENAPRDGTVHAGVEPSQAEYTVTITPSADGDVTVDLAAGAAQDPSGNSSLAAAQFVIAADVTAPTVVLSTESADPVSGAFALTVTFSEAVTGLALEDLVVGNGAASELTGSGAEYAVTVTPAADGDVTVDLAAGAAQDAAGNDNTAATQFTISTDGTAPTVVLSSDAAEPAIGAFTLTVTFSEEVTDLALEDFVVANAELSDLSGSGAAYELTVTPTAGSPVTVDLPAETVIDAAGNANLAAEQFSIITDNIPPTLAITLPGEETEGPFTASFTFSEDVTGFEVDDITASNADLSEFVAVSALEYTVLVTPQTIGMIEITVDAELAEDAAGNGNVAAYASIDAVAQPIEVEVVLGSDVEDPTDVTATAAVTNPGSQPVQFRTEADVDWLDVDPLTGTIPAFGEVELTITVNELANDLPAGTYTGTVTVINLSGGGAAAKGPNAETRASGDTIVVAIPLTVSIAERRGTIQLVSTTPGGLQRDETFVFTSSDTDLDALSLTTQAGYAASPPVRKLLGTYDVMQSVPAGWRLDTISCVGDTDGGSVIDPAAGRVDIDLDANEVIVCTFANTRDEAEVQLATQRAIRNFMVRRGDRILQAAPDLTRRVQDRDTRSPGQFAADINGGTRNVSMVASLSGMRHAARDAAPQMEGEEARIDEADNGIDIWFSANYSSISDDRAGDAADSAFGLVQLGADWMLGEQTIIGVMFQHDWMDDTADDIAERAGAIRGARIEGSGWLAGPYLVREIGDGLWFDATAMYGESDNTVDPLGLYEDEFTTTRSLVRMNLTGEWRSGNWRVRPTAGVAHFEESQAAYTDSLGIDIPEQTIAIGRFQAGPQISYRFNTPSGGWWEPSVELTGVWDYDAARLMDEDGGLVGTGGVRADARLGLRGQLMPGASLSIESTFSGLGDGDFSANTVRVELRSSF</sequence>
<dbReference type="PROSITE" id="PS51208">
    <property type="entry name" value="AUTOTRANSPORTER"/>
    <property type="match status" value="1"/>
</dbReference>
<feature type="domain" description="Autotransporter" evidence="1">
    <location>
        <begin position="1625"/>
        <end position="1892"/>
    </location>
</feature>
<dbReference type="InterPro" id="IPR005546">
    <property type="entry name" value="Autotransporte_beta"/>
</dbReference>
<keyword evidence="3" id="KW-1185">Reference proteome</keyword>
<dbReference type="InterPro" id="IPR044048">
    <property type="entry name" value="Big_12"/>
</dbReference>
<dbReference type="Pfam" id="PF24514">
    <property type="entry name" value="SpaA_4"/>
    <property type="match status" value="1"/>
</dbReference>
<dbReference type="InterPro" id="IPR036709">
    <property type="entry name" value="Autotransporte_beta_dom_sf"/>
</dbReference>
<dbReference type="NCBIfam" id="TIGR01414">
    <property type="entry name" value="autotrans_barl"/>
    <property type="match status" value="1"/>
</dbReference>
<proteinExistence type="predicted"/>
<dbReference type="STRING" id="144026.SAMN04488568_101224"/>
<gene>
    <name evidence="2" type="ORF">SAMN04488568_101224</name>
</gene>
<dbReference type="InterPro" id="IPR055371">
    <property type="entry name" value="SpaA_PFL_dom_4"/>
</dbReference>
<evidence type="ECO:0000313" key="2">
    <source>
        <dbReference type="EMBL" id="SDL65837.1"/>
    </source>
</evidence>
<dbReference type="InterPro" id="IPR024361">
    <property type="entry name" value="BACON"/>
</dbReference>
<dbReference type="Pfam" id="PF03797">
    <property type="entry name" value="Autotransporter"/>
    <property type="match status" value="1"/>
</dbReference>
<evidence type="ECO:0000259" key="1">
    <source>
        <dbReference type="PROSITE" id="PS51208"/>
    </source>
</evidence>